<reference evidence="2 3" key="1">
    <citation type="submission" date="2022-01" db="EMBL/GenBank/DDBJ databases">
        <title>Desulfofustis limnae sp. nov., a novel mesophilic sulfate-reducing bacterium isolated from marsh soil.</title>
        <authorList>
            <person name="Watanabe M."/>
            <person name="Takahashi A."/>
            <person name="Kojima H."/>
            <person name="Fukui M."/>
        </authorList>
    </citation>
    <scope>NUCLEOTIDE SEQUENCE [LARGE SCALE GENOMIC DNA]</scope>
    <source>
        <strain evidence="2 3">PPLL</strain>
    </source>
</reference>
<organism evidence="2 3">
    <name type="scientific">Desulfofustis limnaeus</name>
    <dbReference type="NCBI Taxonomy" id="2740163"/>
    <lineage>
        <taxon>Bacteria</taxon>
        <taxon>Pseudomonadati</taxon>
        <taxon>Thermodesulfobacteriota</taxon>
        <taxon>Desulfobulbia</taxon>
        <taxon>Desulfobulbales</taxon>
        <taxon>Desulfocapsaceae</taxon>
        <taxon>Desulfofustis</taxon>
    </lineage>
</organism>
<keyword evidence="3" id="KW-1185">Reference proteome</keyword>
<evidence type="ECO:0000313" key="3">
    <source>
        <dbReference type="Proteomes" id="UP000830055"/>
    </source>
</evidence>
<proteinExistence type="predicted"/>
<evidence type="ECO:0000313" key="2">
    <source>
        <dbReference type="EMBL" id="BDD87598.1"/>
    </source>
</evidence>
<accession>A0ABN6M7N5</accession>
<dbReference type="Pfam" id="PF00550">
    <property type="entry name" value="PP-binding"/>
    <property type="match status" value="1"/>
</dbReference>
<name>A0ABN6M7N5_9BACT</name>
<gene>
    <name evidence="2" type="ORF">DPPLL_19630</name>
</gene>
<evidence type="ECO:0000259" key="1">
    <source>
        <dbReference type="PROSITE" id="PS50075"/>
    </source>
</evidence>
<protein>
    <submittedName>
        <fullName evidence="2">Acyl carrier protein</fullName>
    </submittedName>
</protein>
<feature type="domain" description="Carrier" evidence="1">
    <location>
        <begin position="1"/>
        <end position="81"/>
    </location>
</feature>
<dbReference type="RefSeq" id="WP_284154617.1">
    <property type="nucleotide sequence ID" value="NZ_AP025516.1"/>
</dbReference>
<dbReference type="EMBL" id="AP025516">
    <property type="protein sequence ID" value="BDD87598.1"/>
    <property type="molecule type" value="Genomic_DNA"/>
</dbReference>
<dbReference type="SUPFAM" id="SSF47336">
    <property type="entry name" value="ACP-like"/>
    <property type="match status" value="1"/>
</dbReference>
<dbReference type="Proteomes" id="UP000830055">
    <property type="component" value="Chromosome"/>
</dbReference>
<dbReference type="PROSITE" id="PS50075">
    <property type="entry name" value="CARRIER"/>
    <property type="match status" value="1"/>
</dbReference>
<dbReference type="InterPro" id="IPR009081">
    <property type="entry name" value="PP-bd_ACP"/>
</dbReference>
<sequence length="83" mass="9424">MEDTIEKIRAFIFEHFLFDADADALVNDASFLEQGIIDSTGILELVDWLEETFAISVEDEELIPENLDSVVKVAAYIERKQST</sequence>
<dbReference type="InterPro" id="IPR036736">
    <property type="entry name" value="ACP-like_sf"/>
</dbReference>
<dbReference type="Gene3D" id="1.10.1200.10">
    <property type="entry name" value="ACP-like"/>
    <property type="match status" value="1"/>
</dbReference>